<keyword evidence="1" id="KW-0238">DNA-binding</keyword>
<dbReference type="SUPFAM" id="SSF56349">
    <property type="entry name" value="DNA breaking-rejoining enzymes"/>
    <property type="match status" value="1"/>
</dbReference>
<evidence type="ECO:0000313" key="4">
    <source>
        <dbReference type="EMBL" id="KAE9404092.1"/>
    </source>
</evidence>
<dbReference type="AlphaFoldDB" id="A0A6A4HXK6"/>
<dbReference type="InterPro" id="IPR013762">
    <property type="entry name" value="Integrase-like_cat_sf"/>
</dbReference>
<dbReference type="Proteomes" id="UP000799118">
    <property type="component" value="Unassembled WGS sequence"/>
</dbReference>
<dbReference type="PANTHER" id="PTHR34605">
    <property type="entry name" value="PHAGE_INTEGRASE DOMAIN-CONTAINING PROTEIN"/>
    <property type="match status" value="1"/>
</dbReference>
<evidence type="ECO:0000256" key="3">
    <source>
        <dbReference type="SAM" id="MobiDB-lite"/>
    </source>
</evidence>
<reference evidence="4" key="1">
    <citation type="journal article" date="2019" name="Environ. Microbiol.">
        <title>Fungal ecological strategies reflected in gene transcription - a case study of two litter decomposers.</title>
        <authorList>
            <person name="Barbi F."/>
            <person name="Kohler A."/>
            <person name="Barry K."/>
            <person name="Baskaran P."/>
            <person name="Daum C."/>
            <person name="Fauchery L."/>
            <person name="Ihrmark K."/>
            <person name="Kuo A."/>
            <person name="LaButti K."/>
            <person name="Lipzen A."/>
            <person name="Morin E."/>
            <person name="Grigoriev I.V."/>
            <person name="Henrissat B."/>
            <person name="Lindahl B."/>
            <person name="Martin F."/>
        </authorList>
    </citation>
    <scope>NUCLEOTIDE SEQUENCE</scope>
    <source>
        <strain evidence="4">JB14</strain>
    </source>
</reference>
<keyword evidence="2" id="KW-0233">DNA recombination</keyword>
<dbReference type="Gene3D" id="1.10.150.130">
    <property type="match status" value="1"/>
</dbReference>
<keyword evidence="5" id="KW-1185">Reference proteome</keyword>
<feature type="region of interest" description="Disordered" evidence="3">
    <location>
        <begin position="152"/>
        <end position="178"/>
    </location>
</feature>
<dbReference type="GO" id="GO:0006310">
    <property type="term" value="P:DNA recombination"/>
    <property type="evidence" value="ECO:0007669"/>
    <property type="project" value="UniProtKB-KW"/>
</dbReference>
<gene>
    <name evidence="4" type="ORF">BT96DRAFT_813919</name>
</gene>
<dbReference type="PANTHER" id="PTHR34605:SF3">
    <property type="entry name" value="P CELL-TYPE AGGLUTINATION PROTEIN MAP4-LIKE-RELATED"/>
    <property type="match status" value="1"/>
</dbReference>
<dbReference type="InterPro" id="IPR010998">
    <property type="entry name" value="Integrase_recombinase_N"/>
</dbReference>
<dbReference type="InterPro" id="IPR052925">
    <property type="entry name" value="Phage_Integrase-like_Recomb"/>
</dbReference>
<dbReference type="InterPro" id="IPR011010">
    <property type="entry name" value="DNA_brk_join_enz"/>
</dbReference>
<proteinExistence type="predicted"/>
<evidence type="ECO:0000256" key="1">
    <source>
        <dbReference type="ARBA" id="ARBA00023125"/>
    </source>
</evidence>
<organism evidence="4 5">
    <name type="scientific">Gymnopus androsaceus JB14</name>
    <dbReference type="NCBI Taxonomy" id="1447944"/>
    <lineage>
        <taxon>Eukaryota</taxon>
        <taxon>Fungi</taxon>
        <taxon>Dikarya</taxon>
        <taxon>Basidiomycota</taxon>
        <taxon>Agaricomycotina</taxon>
        <taxon>Agaricomycetes</taxon>
        <taxon>Agaricomycetidae</taxon>
        <taxon>Agaricales</taxon>
        <taxon>Marasmiineae</taxon>
        <taxon>Omphalotaceae</taxon>
        <taxon>Gymnopus</taxon>
    </lineage>
</organism>
<dbReference type="OrthoDB" id="3254696at2759"/>
<protein>
    <recommendedName>
        <fullName evidence="6">DNA breaking-rejoining enzyme</fullName>
    </recommendedName>
</protein>
<feature type="compositionally biased region" description="Basic and acidic residues" evidence="3">
    <location>
        <begin position="165"/>
        <end position="178"/>
    </location>
</feature>
<evidence type="ECO:0000256" key="2">
    <source>
        <dbReference type="ARBA" id="ARBA00023172"/>
    </source>
</evidence>
<evidence type="ECO:0000313" key="5">
    <source>
        <dbReference type="Proteomes" id="UP000799118"/>
    </source>
</evidence>
<dbReference type="EMBL" id="ML769419">
    <property type="protein sequence ID" value="KAE9404092.1"/>
    <property type="molecule type" value="Genomic_DNA"/>
</dbReference>
<sequence>MDTAVSEKTNRRKLLYTAEFLEWAGERGLCKEDILPPSKATLCNYAALFAGKLAGGTTRAKLSAVKSWVQRQGLVWNGRDSLRNVLSGIEHRAPTSLFRKQRPPVKKEHLSILFNELDLSDASGMDCALAAASAGCFYSQLRGGEIFPPSADPNDYNSSSFPTVKDLKPPNKNGDRKLKLPKTKVSQGEEVIYSPQPGCTSPTRGWQEHIRVNKLGPDNPLMVYRDKNSELKVLTKPTFLKRCNAVWSKHNIPCMTGHCFCIGGTTNYLILGIPPDVVKALGRWKSDAFLRYWRDLESLASIHLHRHHTQQTYANHIQTTRRTHRQNAVY</sequence>
<accession>A0A6A4HXK6</accession>
<dbReference type="GO" id="GO:0003677">
    <property type="term" value="F:DNA binding"/>
    <property type="evidence" value="ECO:0007669"/>
    <property type="project" value="UniProtKB-KW"/>
</dbReference>
<evidence type="ECO:0008006" key="6">
    <source>
        <dbReference type="Google" id="ProtNLM"/>
    </source>
</evidence>
<name>A0A6A4HXK6_9AGAR</name>
<dbReference type="GO" id="GO:0015074">
    <property type="term" value="P:DNA integration"/>
    <property type="evidence" value="ECO:0007669"/>
    <property type="project" value="InterPro"/>
</dbReference>
<dbReference type="Gene3D" id="1.10.443.10">
    <property type="entry name" value="Intergrase catalytic core"/>
    <property type="match status" value="1"/>
</dbReference>